<dbReference type="AlphaFoldDB" id="A0A1P8ENE1"/>
<sequence length="125" mass="15058">MFKVLKNIFRKKENNIEIKEAKIIRFEFDNERMIAEYDKIDTRKIYYRDIKSVFIIFYDDYLPIPLWNFVSNESYISISNDYAIDIQSLIEILSNQLEGFDEHSHQEIIKAMGATSGFFHIWMKN</sequence>
<evidence type="ECO:0000313" key="2">
    <source>
        <dbReference type="Proteomes" id="UP000185674"/>
    </source>
</evidence>
<evidence type="ECO:0000313" key="1">
    <source>
        <dbReference type="EMBL" id="APV37760.1"/>
    </source>
</evidence>
<organism evidence="1 2">
    <name type="scientific">Acinetobacter soli</name>
    <dbReference type="NCBI Taxonomy" id="487316"/>
    <lineage>
        <taxon>Bacteria</taxon>
        <taxon>Pseudomonadati</taxon>
        <taxon>Pseudomonadota</taxon>
        <taxon>Gammaproteobacteria</taxon>
        <taxon>Moraxellales</taxon>
        <taxon>Moraxellaceae</taxon>
        <taxon>Acinetobacter</taxon>
    </lineage>
</organism>
<accession>A0A1P8ENE1</accession>
<gene>
    <name evidence="1" type="ORF">BEN76_17075</name>
</gene>
<dbReference type="Proteomes" id="UP000185674">
    <property type="component" value="Plasmid pGFJ2"/>
</dbReference>
<name>A0A1P8ENE1_9GAMM</name>
<reference evidence="1 2" key="1">
    <citation type="submission" date="2016-08" db="EMBL/GenBank/DDBJ databases">
        <title>Complete genome sequence of Acinetobacter baylyi strain GFJ2.</title>
        <authorList>
            <person name="Tabata M."/>
            <person name="Kuboki S."/>
            <person name="Gibu N."/>
            <person name="Kinouchi Y."/>
            <person name="Vangnai A."/>
            <person name="Kasai D."/>
            <person name="Fukuda M."/>
        </authorList>
    </citation>
    <scope>NUCLEOTIDE SEQUENCE [LARGE SCALE GENOMIC DNA]</scope>
    <source>
        <strain evidence="1 2">GFJ2</strain>
        <plasmid evidence="2">Plasmid pgfj2</plasmid>
    </source>
</reference>
<dbReference type="EMBL" id="CP016898">
    <property type="protein sequence ID" value="APV37760.1"/>
    <property type="molecule type" value="Genomic_DNA"/>
</dbReference>
<keyword evidence="1" id="KW-0614">Plasmid</keyword>
<dbReference type="RefSeq" id="WP_076033768.1">
    <property type="nucleotide sequence ID" value="NZ_CP016898.1"/>
</dbReference>
<proteinExistence type="predicted"/>
<protein>
    <submittedName>
        <fullName evidence="1">Uncharacterized protein</fullName>
    </submittedName>
</protein>
<dbReference type="KEGG" id="asol:BEN76_17075"/>
<geneLocation type="plasmid" evidence="2">
    <name>pgfj2</name>
</geneLocation>